<feature type="domain" description="XdhC- CoxI" evidence="1">
    <location>
        <begin position="35"/>
        <end position="95"/>
    </location>
</feature>
<evidence type="ECO:0000259" key="2">
    <source>
        <dbReference type="Pfam" id="PF13478"/>
    </source>
</evidence>
<evidence type="ECO:0000313" key="4">
    <source>
        <dbReference type="Proteomes" id="UP001165641"/>
    </source>
</evidence>
<reference evidence="3" key="1">
    <citation type="submission" date="2022-12" db="EMBL/GenBank/DDBJ databases">
        <title>Paracoccus onchidii sp. nov., isolated from a marine invertebrate from the South China Sea.</title>
        <authorList>
            <person name="Xu S."/>
            <person name="Liu Z."/>
            <person name="Xu Y."/>
        </authorList>
    </citation>
    <scope>NUCLEOTIDE SEQUENCE</scope>
    <source>
        <strain evidence="3">Z330</strain>
    </source>
</reference>
<feature type="domain" description="XdhC Rossmann" evidence="2">
    <location>
        <begin position="155"/>
        <end position="272"/>
    </location>
</feature>
<dbReference type="InterPro" id="IPR003777">
    <property type="entry name" value="XdhC_CoxI"/>
</dbReference>
<dbReference type="Proteomes" id="UP001165641">
    <property type="component" value="Unassembled WGS sequence"/>
</dbReference>
<dbReference type="PANTHER" id="PTHR30388:SF4">
    <property type="entry name" value="MOLYBDENUM COFACTOR INSERTION CHAPERONE PAOD"/>
    <property type="match status" value="1"/>
</dbReference>
<organism evidence="3 4">
    <name type="scientific">Paracoccus onchidii</name>
    <dbReference type="NCBI Taxonomy" id="3017813"/>
    <lineage>
        <taxon>Bacteria</taxon>
        <taxon>Pseudomonadati</taxon>
        <taxon>Pseudomonadota</taxon>
        <taxon>Alphaproteobacteria</taxon>
        <taxon>Rhodobacterales</taxon>
        <taxon>Paracoccaceae</taxon>
        <taxon>Paracoccus</taxon>
    </lineage>
</organism>
<dbReference type="Pfam" id="PF02625">
    <property type="entry name" value="XdhC_CoxI"/>
    <property type="match status" value="1"/>
</dbReference>
<dbReference type="EMBL" id="JAQBIE010000002">
    <property type="protein sequence ID" value="MDB6176373.1"/>
    <property type="molecule type" value="Genomic_DNA"/>
</dbReference>
<accession>A0ABT4ZAJ4</accession>
<dbReference type="PANTHER" id="PTHR30388">
    <property type="entry name" value="ALDEHYDE OXIDOREDUCTASE MOLYBDENUM COFACTOR ASSEMBLY PROTEIN"/>
    <property type="match status" value="1"/>
</dbReference>
<keyword evidence="4" id="KW-1185">Reference proteome</keyword>
<sequence>MPLAARATIGTSPSLPQIPAAEAWPVLAELAKAGGVLAMLTGIEGRFYRPIGAMMAILPDGRQVGQLSGGCVEGDIALHATQLVKTGQGKTLRYGAGSPYFDIRLPCGSGIEVSLLRVTPAQIEPALCNLAQRHPTTLSLGTLPPVQLQPEIRILVFGEGEETRCFQTLAQSAGYDVVLAAKPDPATIDSFTAIALFFHDHSREIAILEQAVKSPAFWIGAQGSRLSQQRRLDSLRSRDIPEPALMRIHGPIGLISQARDPRVLAISVLAEIAAAQP</sequence>
<gene>
    <name evidence="3" type="ORF">PAF17_02515</name>
</gene>
<protein>
    <submittedName>
        <fullName evidence="3">XdhC family protein</fullName>
    </submittedName>
</protein>
<dbReference type="Gene3D" id="3.40.50.720">
    <property type="entry name" value="NAD(P)-binding Rossmann-like Domain"/>
    <property type="match status" value="1"/>
</dbReference>
<evidence type="ECO:0000259" key="1">
    <source>
        <dbReference type="Pfam" id="PF02625"/>
    </source>
</evidence>
<dbReference type="InterPro" id="IPR052698">
    <property type="entry name" value="MoCofactor_Util/Proc"/>
</dbReference>
<dbReference type="InterPro" id="IPR027051">
    <property type="entry name" value="XdhC_Rossmann_dom"/>
</dbReference>
<evidence type="ECO:0000313" key="3">
    <source>
        <dbReference type="EMBL" id="MDB6176373.1"/>
    </source>
</evidence>
<proteinExistence type="predicted"/>
<dbReference type="Pfam" id="PF13478">
    <property type="entry name" value="XdhC_C"/>
    <property type="match status" value="1"/>
</dbReference>
<dbReference type="RefSeq" id="WP_271887507.1">
    <property type="nucleotide sequence ID" value="NZ_JAQBIE010000002.1"/>
</dbReference>
<name>A0ABT4ZAJ4_9RHOB</name>
<comment type="caution">
    <text evidence="3">The sequence shown here is derived from an EMBL/GenBank/DDBJ whole genome shotgun (WGS) entry which is preliminary data.</text>
</comment>